<reference evidence="1 2" key="1">
    <citation type="submission" date="2016-08" db="EMBL/GenBank/DDBJ databases">
        <title>Draft genome sequence of Candidatus Piscirickettsia litoralis, from seawater.</title>
        <authorList>
            <person name="Wan X."/>
            <person name="Lee A.J."/>
            <person name="Hou S."/>
            <person name="Donachie S.P."/>
        </authorList>
    </citation>
    <scope>NUCLEOTIDE SEQUENCE [LARGE SCALE GENOMIC DNA]</scope>
    <source>
        <strain evidence="1 2">Y2</strain>
    </source>
</reference>
<evidence type="ECO:0000313" key="1">
    <source>
        <dbReference type="EMBL" id="ODN41563.1"/>
    </source>
</evidence>
<comment type="caution">
    <text evidence="1">The sequence shown here is derived from an EMBL/GenBank/DDBJ whole genome shotgun (WGS) entry which is preliminary data.</text>
</comment>
<gene>
    <name evidence="1" type="ORF">BGC07_15760</name>
</gene>
<evidence type="ECO:0000313" key="2">
    <source>
        <dbReference type="Proteomes" id="UP000094329"/>
    </source>
</evidence>
<accession>A0ABX2ZYH6</accession>
<sequence>MERVGEFKPDNLVGGDFDIVTSEVTLQPGTYQRGAVIAKDSSGKYVLLDLAEHNADPKTHTLHGILSQDITLAAEGVATIYLTGQFCKSEVFLVGGAAVDAALIEQGRLLSIFFVDAI</sequence>
<keyword evidence="2" id="KW-1185">Reference proteome</keyword>
<organism evidence="1 2">
    <name type="scientific">Piscirickettsia litoralis</name>
    <dbReference type="NCBI Taxonomy" id="1891921"/>
    <lineage>
        <taxon>Bacteria</taxon>
        <taxon>Pseudomonadati</taxon>
        <taxon>Pseudomonadota</taxon>
        <taxon>Gammaproteobacteria</taxon>
        <taxon>Thiotrichales</taxon>
        <taxon>Piscirickettsiaceae</taxon>
        <taxon>Piscirickettsia</taxon>
    </lineage>
</organism>
<dbReference type="RefSeq" id="WP_069314028.1">
    <property type="nucleotide sequence ID" value="NZ_MDTU01000002.1"/>
</dbReference>
<protein>
    <recommendedName>
        <fullName evidence="3">Head decoration protein</fullName>
    </recommendedName>
</protein>
<dbReference type="Proteomes" id="UP000094329">
    <property type="component" value="Unassembled WGS sequence"/>
</dbReference>
<name>A0ABX2ZYH6_9GAMM</name>
<dbReference type="EMBL" id="MDTU01000002">
    <property type="protein sequence ID" value="ODN41563.1"/>
    <property type="molecule type" value="Genomic_DNA"/>
</dbReference>
<proteinExistence type="predicted"/>
<evidence type="ECO:0008006" key="3">
    <source>
        <dbReference type="Google" id="ProtNLM"/>
    </source>
</evidence>